<keyword evidence="3 7" id="KW-0812">Transmembrane</keyword>
<feature type="transmembrane region" description="Helical" evidence="7">
    <location>
        <begin position="24"/>
        <end position="46"/>
    </location>
</feature>
<reference evidence="8 9" key="1">
    <citation type="submission" date="2017-04" db="EMBL/GenBank/DDBJ databases">
        <authorList>
            <person name="Varghese N."/>
            <person name="Submissions S."/>
        </authorList>
    </citation>
    <scope>NUCLEOTIDE SEQUENCE [LARGE SCALE GENOMIC DNA]</scope>
    <source>
        <strain evidence="8 9">VKM Ac-1784</strain>
    </source>
</reference>
<evidence type="ECO:0000256" key="4">
    <source>
        <dbReference type="ARBA" id="ARBA00022989"/>
    </source>
</evidence>
<feature type="transmembrane region" description="Helical" evidence="7">
    <location>
        <begin position="108"/>
        <end position="126"/>
    </location>
</feature>
<evidence type="ECO:0000256" key="3">
    <source>
        <dbReference type="ARBA" id="ARBA00022692"/>
    </source>
</evidence>
<feature type="transmembrane region" description="Helical" evidence="7">
    <location>
        <begin position="324"/>
        <end position="345"/>
    </location>
</feature>
<feature type="transmembrane region" description="Helical" evidence="7">
    <location>
        <begin position="283"/>
        <end position="304"/>
    </location>
</feature>
<feature type="transmembrane region" description="Helical" evidence="7">
    <location>
        <begin position="497"/>
        <end position="516"/>
    </location>
</feature>
<accession>A0ABY1RDW7</accession>
<feature type="compositionally biased region" description="Polar residues" evidence="6">
    <location>
        <begin position="673"/>
        <end position="690"/>
    </location>
</feature>
<evidence type="ECO:0000256" key="1">
    <source>
        <dbReference type="ARBA" id="ARBA00004651"/>
    </source>
</evidence>
<comment type="caution">
    <text evidence="8">The sequence shown here is derived from an EMBL/GenBank/DDBJ whole genome shotgun (WGS) entry which is preliminary data.</text>
</comment>
<feature type="transmembrane region" description="Helical" evidence="7">
    <location>
        <begin position="182"/>
        <end position="202"/>
    </location>
</feature>
<evidence type="ECO:0000256" key="7">
    <source>
        <dbReference type="SAM" id="Phobius"/>
    </source>
</evidence>
<feature type="transmembrane region" description="Helical" evidence="7">
    <location>
        <begin position="253"/>
        <end position="271"/>
    </location>
</feature>
<proteinExistence type="predicted"/>
<feature type="transmembrane region" description="Helical" evidence="7">
    <location>
        <begin position="66"/>
        <end position="88"/>
    </location>
</feature>
<feature type="transmembrane region" description="Helical" evidence="7">
    <location>
        <begin position="414"/>
        <end position="432"/>
    </location>
</feature>
<feature type="transmembrane region" description="Helical" evidence="7">
    <location>
        <begin position="610"/>
        <end position="636"/>
    </location>
</feature>
<feature type="transmembrane region" description="Helical" evidence="7">
    <location>
        <begin position="536"/>
        <end position="553"/>
    </location>
</feature>
<organism evidence="8 9">
    <name type="scientific">Plantibacter elymi</name>
    <name type="common">nom. nud.</name>
    <dbReference type="NCBI Taxonomy" id="199708"/>
    <lineage>
        <taxon>Bacteria</taxon>
        <taxon>Bacillati</taxon>
        <taxon>Actinomycetota</taxon>
        <taxon>Actinomycetes</taxon>
        <taxon>Micrococcales</taxon>
        <taxon>Microbacteriaceae</taxon>
        <taxon>Plantibacter</taxon>
    </lineage>
</organism>
<feature type="transmembrane region" description="Helical" evidence="7">
    <location>
        <begin position="214"/>
        <end position="233"/>
    </location>
</feature>
<gene>
    <name evidence="8" type="ORF">SAMN06295909_2484</name>
</gene>
<feature type="transmembrane region" description="Helical" evidence="7">
    <location>
        <begin position="444"/>
        <end position="468"/>
    </location>
</feature>
<dbReference type="Proteomes" id="UP000194464">
    <property type="component" value="Unassembled WGS sequence"/>
</dbReference>
<keyword evidence="2" id="KW-1003">Cell membrane</keyword>
<evidence type="ECO:0000313" key="8">
    <source>
        <dbReference type="EMBL" id="SMQ71199.1"/>
    </source>
</evidence>
<dbReference type="InterPro" id="IPR019108">
    <property type="entry name" value="Caa3_assmbl_CtaG-rel"/>
</dbReference>
<feature type="transmembrane region" description="Helical" evidence="7">
    <location>
        <begin position="382"/>
        <end position="402"/>
    </location>
</feature>
<feature type="region of interest" description="Disordered" evidence="6">
    <location>
        <begin position="669"/>
        <end position="690"/>
    </location>
</feature>
<keyword evidence="4 7" id="KW-1133">Transmembrane helix</keyword>
<keyword evidence="5 7" id="KW-0472">Membrane</keyword>
<name>A0ABY1RDW7_9MICO</name>
<dbReference type="EMBL" id="FXWJ01000003">
    <property type="protein sequence ID" value="SMQ71199.1"/>
    <property type="molecule type" value="Genomic_DNA"/>
</dbReference>
<sequence length="690" mass="74528">MTATDDGWHRPSTAPRLTITRTRAIAVGAALLSGGIVVGTTITLGGTGYESLSRGNPGLLVSVTTAALRVVVEWSGAITVSALAYAAFLQPRAGRSRTTIDNVGDLGIVRVSALVWALAASALVVFDAADANGVTLDRVLAPGGLAYLVDASYLPKAWIVVTLCAFIVLCCSWWVRSWTSLLPLIGLSLLALISPVVVHQVLVGPGHDFGVDASLFGTPAVALLFGLPLVVAFTARREHGRLPKLTLTRLRNVLVVSWVAAFGAELIMLFFKTVMLRFLLTSTGGLVALRLLLLLAFAGLAFLVARRIDRSASPQTPVTLPSGFAIGFTVLAAAFIAVTVVMTRIPPPQYFVSSNAMDILFGFQTIPAPTIDVLISTWRLNLLFAVAGAAGVSVYLLAVVRLRRRGDRWPVGRTVAWILGWAVIVYATSSGFGRYSGPSFSIHMIVHMALNMLGPVLLVMGGAVTLFLRATPSAKRHAVAGPHEWLTDVIGSGLARFIFNPLLVFVTFVGSFYVLYLSPLFGELMRFHWSHQLMNVHFLITGYLFYALIIGVDRPPKPLPPLGKLGFVLAAMPFHAFFGVAVMTSTTVFAENFYSYIDAQWYDDLLADQHIGGGIAWAAGELPLLLVVVALCLQWAKQDQREARRKDRHLDSGVDDEFEVYNQMLDRLAHRGPQQQPSEPVTGTQNGSTR</sequence>
<evidence type="ECO:0000256" key="2">
    <source>
        <dbReference type="ARBA" id="ARBA00022475"/>
    </source>
</evidence>
<keyword evidence="9" id="KW-1185">Reference proteome</keyword>
<feature type="transmembrane region" description="Helical" evidence="7">
    <location>
        <begin position="565"/>
        <end position="590"/>
    </location>
</feature>
<comment type="subcellular location">
    <subcellularLocation>
        <location evidence="1">Cell membrane</location>
        <topology evidence="1">Multi-pass membrane protein</topology>
    </subcellularLocation>
</comment>
<protein>
    <submittedName>
        <fullName evidence="8">Copper resistance protein D</fullName>
    </submittedName>
</protein>
<evidence type="ECO:0000256" key="5">
    <source>
        <dbReference type="ARBA" id="ARBA00023136"/>
    </source>
</evidence>
<evidence type="ECO:0000313" key="9">
    <source>
        <dbReference type="Proteomes" id="UP000194464"/>
    </source>
</evidence>
<dbReference type="Pfam" id="PF09678">
    <property type="entry name" value="Caa3_CtaG"/>
    <property type="match status" value="1"/>
</dbReference>
<dbReference type="RefSeq" id="WP_086474244.1">
    <property type="nucleotide sequence ID" value="NZ_FXWJ01000003.1"/>
</dbReference>
<evidence type="ECO:0000256" key="6">
    <source>
        <dbReference type="SAM" id="MobiDB-lite"/>
    </source>
</evidence>
<feature type="transmembrane region" description="Helical" evidence="7">
    <location>
        <begin position="157"/>
        <end position="175"/>
    </location>
</feature>